<name>A0A1H2DQY6_9ACTN</name>
<keyword evidence="2" id="KW-0255">Endonuclease</keyword>
<dbReference type="Pfam" id="PF02945">
    <property type="entry name" value="Endonuclease_7"/>
    <property type="match status" value="1"/>
</dbReference>
<organism evidence="2 3">
    <name type="scientific">Gordonia westfalica</name>
    <dbReference type="NCBI Taxonomy" id="158898"/>
    <lineage>
        <taxon>Bacteria</taxon>
        <taxon>Bacillati</taxon>
        <taxon>Actinomycetota</taxon>
        <taxon>Actinomycetes</taxon>
        <taxon>Mycobacteriales</taxon>
        <taxon>Gordoniaceae</taxon>
        <taxon>Gordonia</taxon>
    </lineage>
</organism>
<dbReference type="InterPro" id="IPR038563">
    <property type="entry name" value="Endonuclease_7_sf"/>
</dbReference>
<dbReference type="Proteomes" id="UP000183180">
    <property type="component" value="Unassembled WGS sequence"/>
</dbReference>
<reference evidence="2 3" key="1">
    <citation type="submission" date="2016-10" db="EMBL/GenBank/DDBJ databases">
        <authorList>
            <person name="de Groot N.N."/>
        </authorList>
    </citation>
    <scope>NUCLEOTIDE SEQUENCE [LARGE SCALE GENOMIC DNA]</scope>
    <source>
        <strain evidence="2 3">DSM 44215</strain>
    </source>
</reference>
<dbReference type="InterPro" id="IPR004211">
    <property type="entry name" value="Endonuclease_7"/>
</dbReference>
<dbReference type="AlphaFoldDB" id="A0A1H2DQY6"/>
<dbReference type="GO" id="GO:0004519">
    <property type="term" value="F:endonuclease activity"/>
    <property type="evidence" value="ECO:0007669"/>
    <property type="project" value="UniProtKB-KW"/>
</dbReference>
<keyword evidence="2" id="KW-0378">Hydrolase</keyword>
<evidence type="ECO:0000313" key="3">
    <source>
        <dbReference type="Proteomes" id="UP000183180"/>
    </source>
</evidence>
<evidence type="ECO:0000256" key="1">
    <source>
        <dbReference type="SAM" id="MobiDB-lite"/>
    </source>
</evidence>
<feature type="compositionally biased region" description="Basic and acidic residues" evidence="1">
    <location>
        <begin position="34"/>
        <end position="46"/>
    </location>
</feature>
<protein>
    <submittedName>
        <fullName evidence="2">Recombination endonuclease VII</fullName>
    </submittedName>
</protein>
<accession>A0A1H2DQY6</accession>
<gene>
    <name evidence="2" type="ORF">SAMN04488548_1174</name>
</gene>
<dbReference type="InterPro" id="IPR044925">
    <property type="entry name" value="His-Me_finger_sf"/>
</dbReference>
<evidence type="ECO:0000313" key="2">
    <source>
        <dbReference type="EMBL" id="SDT85194.1"/>
    </source>
</evidence>
<sequence>MSQEPYRPRGFGRCTQRRRGRMRLLGWQCMHVSSRQDKPSVRRPEIEWSDPGGATNTSRGLTHSLEAPRRAAVKATRTRRPCPTCGSPIDRGPGQHAYCSDECRPICEHPTCDRPTRGMQTVCDSHRVQLDRHGELRPDTWSKEWVCVVCGAGVPKGSGRRKHCSRGCQQTDSRYNGRRPTTAKCRLCGQDFSLQRRTGARLQRTDTQWCRTCGRESPEARRYLKYGITPEEYAAAMNRGCDICGERVGALHIDHDHSCCPPRSKQWRTCGQCVRGFLCGSCNRGLGLLKDDPNVLRSAIEYLGRKA</sequence>
<dbReference type="Gene3D" id="3.40.1800.10">
    <property type="entry name" value="His-Me finger endonucleases"/>
    <property type="match status" value="1"/>
</dbReference>
<feature type="region of interest" description="Disordered" evidence="1">
    <location>
        <begin position="34"/>
        <end position="73"/>
    </location>
</feature>
<proteinExistence type="predicted"/>
<dbReference type="EMBL" id="FNLM01000017">
    <property type="protein sequence ID" value="SDT85194.1"/>
    <property type="molecule type" value="Genomic_DNA"/>
</dbReference>
<dbReference type="SUPFAM" id="SSF54060">
    <property type="entry name" value="His-Me finger endonucleases"/>
    <property type="match status" value="1"/>
</dbReference>
<keyword evidence="2" id="KW-0540">Nuclease</keyword>
<dbReference type="STRING" id="158898.SAMN04488548_1174"/>